<reference evidence="2" key="1">
    <citation type="submission" date="2021-03" db="EMBL/GenBank/DDBJ databases">
        <title>Genomic Encyclopedia of Type Strains, Phase IV (KMG-IV): sequencing the most valuable type-strain genomes for metagenomic binning, comparative biology and taxonomic classification.</title>
        <authorList>
            <person name="Goeker M."/>
        </authorList>
    </citation>
    <scope>NUCLEOTIDE SEQUENCE</scope>
    <source>
        <strain evidence="2">DSM 26232</strain>
    </source>
</reference>
<keyword evidence="3" id="KW-1185">Reference proteome</keyword>
<feature type="region of interest" description="Disordered" evidence="1">
    <location>
        <begin position="184"/>
        <end position="245"/>
    </location>
</feature>
<feature type="compositionally biased region" description="Polar residues" evidence="1">
    <location>
        <begin position="225"/>
        <end position="238"/>
    </location>
</feature>
<gene>
    <name evidence="2" type="ORF">J2753_002067</name>
</gene>
<dbReference type="EMBL" id="JAGGLC010000004">
    <property type="protein sequence ID" value="MBP1987566.1"/>
    <property type="molecule type" value="Genomic_DNA"/>
</dbReference>
<evidence type="ECO:0000256" key="1">
    <source>
        <dbReference type="SAM" id="MobiDB-lite"/>
    </source>
</evidence>
<dbReference type="Proteomes" id="UP000823736">
    <property type="component" value="Unassembled WGS sequence"/>
</dbReference>
<dbReference type="OrthoDB" id="313477at2157"/>
<protein>
    <submittedName>
        <fullName evidence="2">Uncharacterized protein</fullName>
    </submittedName>
</protein>
<dbReference type="RefSeq" id="WP_209491898.1">
    <property type="nucleotide sequence ID" value="NZ_JAGGLC010000004.1"/>
</dbReference>
<comment type="caution">
    <text evidence="2">The sequence shown here is derived from an EMBL/GenBank/DDBJ whole genome shotgun (WGS) entry which is preliminary data.</text>
</comment>
<name>A0A8T4GX96_9EURY</name>
<organism evidence="2 3">
    <name type="scientific">Halolamina salifodinae</name>
    <dbReference type="NCBI Taxonomy" id="1202767"/>
    <lineage>
        <taxon>Archaea</taxon>
        <taxon>Methanobacteriati</taxon>
        <taxon>Methanobacteriota</taxon>
        <taxon>Stenosarchaea group</taxon>
        <taxon>Halobacteria</taxon>
        <taxon>Halobacteriales</taxon>
        <taxon>Haloferacaceae</taxon>
    </lineage>
</organism>
<accession>A0A8T4GX96</accession>
<dbReference type="AlphaFoldDB" id="A0A8T4GX96"/>
<feature type="compositionally biased region" description="Low complexity" evidence="1">
    <location>
        <begin position="185"/>
        <end position="197"/>
    </location>
</feature>
<evidence type="ECO:0000313" key="2">
    <source>
        <dbReference type="EMBL" id="MBP1987566.1"/>
    </source>
</evidence>
<evidence type="ECO:0000313" key="3">
    <source>
        <dbReference type="Proteomes" id="UP000823736"/>
    </source>
</evidence>
<sequence>MNLYRTSESGLVPVQPLGTDETDGLAGALLRGRGGPLGAENVLFVETTVEDDIAAALAVDAAGTAVVVGAADGEVGSDVVTDALQRASAVADSGYEALAERFEGDEELRAAHAAYFNREPLAPAAFNDDQRVRLLGTAFAEDALELASFLSDRELAVDAVPVEAFGDPASDQYLARFDVDEETADAGAGADSTDGSEQWVAGGSAVSASEDGNAGAEGTDEPVSEESTSAKGATGTEQSSDEPLDLPVLLDAVAEGVKERLRGTFDADPERLASLERGNELLVRPNAPAYAGGVLRYRMQTERDGTVEFGVSIYGGSEAEKEQMRALIRDHEAAIEEELGYEVSDRYDGFHAEREFPTLDQVAASEIVDEFDRLVRFFHPRVMRT</sequence>
<proteinExistence type="predicted"/>